<keyword evidence="1" id="KW-0812">Transmembrane</keyword>
<evidence type="ECO:0000313" key="2">
    <source>
        <dbReference type="EMBL" id="MEQ2309457.1"/>
    </source>
</evidence>
<name>A0ABV0ZUN7_9TELE</name>
<organism evidence="2 3">
    <name type="scientific">Ameca splendens</name>
    <dbReference type="NCBI Taxonomy" id="208324"/>
    <lineage>
        <taxon>Eukaryota</taxon>
        <taxon>Metazoa</taxon>
        <taxon>Chordata</taxon>
        <taxon>Craniata</taxon>
        <taxon>Vertebrata</taxon>
        <taxon>Euteleostomi</taxon>
        <taxon>Actinopterygii</taxon>
        <taxon>Neopterygii</taxon>
        <taxon>Teleostei</taxon>
        <taxon>Neoteleostei</taxon>
        <taxon>Acanthomorphata</taxon>
        <taxon>Ovalentaria</taxon>
        <taxon>Atherinomorphae</taxon>
        <taxon>Cyprinodontiformes</taxon>
        <taxon>Goodeidae</taxon>
        <taxon>Ameca</taxon>
    </lineage>
</organism>
<proteinExistence type="predicted"/>
<sequence length="118" mass="12675">MYCGFVRRTDLVNPDSNRTKTRLNVAGTVSLTADQELFLILSEMFSISINLLHCFFLSAAADLSPTQRPTVDPEPVGAGMICLYVLIGLTAAAAAAAVLAKLLLNYCFVNNSNSNSMV</sequence>
<protein>
    <submittedName>
        <fullName evidence="2">Uncharacterized protein</fullName>
    </submittedName>
</protein>
<dbReference type="Proteomes" id="UP001469553">
    <property type="component" value="Unassembled WGS sequence"/>
</dbReference>
<accession>A0ABV0ZUN7</accession>
<keyword evidence="1" id="KW-0472">Membrane</keyword>
<feature type="transmembrane region" description="Helical" evidence="1">
    <location>
        <begin position="37"/>
        <end position="58"/>
    </location>
</feature>
<keyword evidence="3" id="KW-1185">Reference proteome</keyword>
<dbReference type="EMBL" id="JAHRIP010073370">
    <property type="protein sequence ID" value="MEQ2309457.1"/>
    <property type="molecule type" value="Genomic_DNA"/>
</dbReference>
<evidence type="ECO:0000256" key="1">
    <source>
        <dbReference type="SAM" id="Phobius"/>
    </source>
</evidence>
<keyword evidence="1" id="KW-1133">Transmembrane helix</keyword>
<comment type="caution">
    <text evidence="2">The sequence shown here is derived from an EMBL/GenBank/DDBJ whole genome shotgun (WGS) entry which is preliminary data.</text>
</comment>
<gene>
    <name evidence="2" type="ORF">AMECASPLE_038893</name>
</gene>
<feature type="transmembrane region" description="Helical" evidence="1">
    <location>
        <begin position="78"/>
        <end position="104"/>
    </location>
</feature>
<evidence type="ECO:0000313" key="3">
    <source>
        <dbReference type="Proteomes" id="UP001469553"/>
    </source>
</evidence>
<reference evidence="2 3" key="1">
    <citation type="submission" date="2021-06" db="EMBL/GenBank/DDBJ databases">
        <authorList>
            <person name="Palmer J.M."/>
        </authorList>
    </citation>
    <scope>NUCLEOTIDE SEQUENCE [LARGE SCALE GENOMIC DNA]</scope>
    <source>
        <strain evidence="2 3">AS_MEX2019</strain>
        <tissue evidence="2">Muscle</tissue>
    </source>
</reference>